<name>M2T6K2_9SPHN</name>
<reference evidence="3 4" key="1">
    <citation type="journal article" date="2013" name="Genome Announc.">
        <title>Draft Genome Sequence of Strain JLT2015T, Belonging to the Family Sphingomonadaceae of the Alphaproteobacteria.</title>
        <authorList>
            <person name="Tang K."/>
            <person name="Liu K."/>
            <person name="Li S."/>
            <person name="Jiao N."/>
        </authorList>
    </citation>
    <scope>NUCLEOTIDE SEQUENCE [LARGE SCALE GENOMIC DNA]</scope>
    <source>
        <strain evidence="3 4">JLT2015</strain>
    </source>
</reference>
<evidence type="ECO:0000313" key="3">
    <source>
        <dbReference type="EMBL" id="EMD82149.1"/>
    </source>
</evidence>
<evidence type="ECO:0000259" key="2">
    <source>
        <dbReference type="Pfam" id="PF10988"/>
    </source>
</evidence>
<dbReference type="PATRIC" id="fig|1234595.3.peg.2437"/>
<feature type="signal peptide" evidence="1">
    <location>
        <begin position="1"/>
        <end position="28"/>
    </location>
</feature>
<feature type="chain" id="PRO_5004026278" description="Putative auto-transporter adhesin head GIN domain-containing protein" evidence="1">
    <location>
        <begin position="29"/>
        <end position="237"/>
    </location>
</feature>
<evidence type="ECO:0000256" key="1">
    <source>
        <dbReference type="SAM" id="SignalP"/>
    </source>
</evidence>
<feature type="domain" description="Putative auto-transporter adhesin head GIN" evidence="2">
    <location>
        <begin position="37"/>
        <end position="221"/>
    </location>
</feature>
<protein>
    <recommendedName>
        <fullName evidence="2">Putative auto-transporter adhesin head GIN domain-containing protein</fullName>
    </recommendedName>
</protein>
<gene>
    <name evidence="3" type="ORF">C725_2435</name>
</gene>
<keyword evidence="1" id="KW-0732">Signal</keyword>
<dbReference type="RefSeq" id="WP_008603282.1">
    <property type="nucleotide sequence ID" value="NZ_AMRV01000009.1"/>
</dbReference>
<keyword evidence="4" id="KW-1185">Reference proteome</keyword>
<dbReference type="EMBL" id="AMRV01000009">
    <property type="protein sequence ID" value="EMD82149.1"/>
    <property type="molecule type" value="Genomic_DNA"/>
</dbReference>
<dbReference type="PANTHER" id="PTHR39200:SF1">
    <property type="entry name" value="AUTO-TRANSPORTER ADHESIN HEAD GIN DOMAIN-CONTAINING PROTEIN-RELATED"/>
    <property type="match status" value="1"/>
</dbReference>
<dbReference type="PANTHER" id="PTHR39200">
    <property type="entry name" value="HYPOTHETICAL EXPORTED PROTEIN"/>
    <property type="match status" value="1"/>
</dbReference>
<dbReference type="InterPro" id="IPR021255">
    <property type="entry name" value="DUF2807"/>
</dbReference>
<dbReference type="AlphaFoldDB" id="M2T6K2"/>
<dbReference type="Proteomes" id="UP000011717">
    <property type="component" value="Unassembled WGS sequence"/>
</dbReference>
<dbReference type="OrthoDB" id="7841570at2"/>
<sequence>MKTIFGGLPVATALTAAVAATVAVPADAATRSYDVGAFEKIGVRGAYDVVVRSGQTASVRAEGDEDDLAHLVVRNDGDKLIVEREKTRGISLWDNEGPVRVLVTVPQLNGADLAGSGDLVVDRMEGDSVGLSLAGSGNLKVGAIEAERAKLNIAGSGDLTAGGSCSSGSVSIAGSGDVLGQNLTCRTVSVSVAGSGNVQIRATDTAKASIMGSGDVTITGGAKCRSSVMGSGDLKCS</sequence>
<evidence type="ECO:0000313" key="4">
    <source>
        <dbReference type="Proteomes" id="UP000011717"/>
    </source>
</evidence>
<dbReference type="Gene3D" id="2.160.20.120">
    <property type="match status" value="1"/>
</dbReference>
<dbReference type="Pfam" id="PF10988">
    <property type="entry name" value="DUF2807"/>
    <property type="match status" value="1"/>
</dbReference>
<accession>M2T6K2</accession>
<comment type="caution">
    <text evidence="3">The sequence shown here is derived from an EMBL/GenBank/DDBJ whole genome shotgun (WGS) entry which is preliminary data.</text>
</comment>
<organism evidence="3 4">
    <name type="scientific">Pacificimonas flava</name>
    <dbReference type="NCBI Taxonomy" id="1234595"/>
    <lineage>
        <taxon>Bacteria</taxon>
        <taxon>Pseudomonadati</taxon>
        <taxon>Pseudomonadota</taxon>
        <taxon>Alphaproteobacteria</taxon>
        <taxon>Sphingomonadales</taxon>
        <taxon>Sphingosinicellaceae</taxon>
        <taxon>Pacificimonas</taxon>
    </lineage>
</organism>
<proteinExistence type="predicted"/>